<sequence length="202" mass="20557">MAQTGYTPISTYYTATASAVPVNTNLVNGELAINITDGKLYYKDNSGTVKLLSANVTPVANGGTGATTATAGFNALAPTQSSNSGKYLTTDGTNSSWATVVSGATISNDIATASNLYPIFSNATSGTPTTVYTSNAKYLYKPSTGELQASEMVASNGLFVNATTVSANYTVASGFNAQSVGPITVGSGISVTVTSGQRWIVI</sequence>
<evidence type="ECO:0000313" key="1">
    <source>
        <dbReference type="EMBL" id="CAB4122441.1"/>
    </source>
</evidence>
<proteinExistence type="predicted"/>
<dbReference type="EMBL" id="LR798280">
    <property type="protein sequence ID" value="CAB5219866.1"/>
    <property type="molecule type" value="Genomic_DNA"/>
</dbReference>
<dbReference type="EMBL" id="LR796190">
    <property type="protein sequence ID" value="CAB4124487.1"/>
    <property type="molecule type" value="Genomic_DNA"/>
</dbReference>
<accession>A0A6J5KL29</accession>
<gene>
    <name evidence="3" type="ORF">UFOVP234_54</name>
    <name evidence="1" type="ORF">UFOVP35_18</name>
    <name evidence="2" type="ORF">UFOVP52_29</name>
</gene>
<dbReference type="EMBL" id="LR796166">
    <property type="protein sequence ID" value="CAB4122441.1"/>
    <property type="molecule type" value="Genomic_DNA"/>
</dbReference>
<evidence type="ECO:0000313" key="2">
    <source>
        <dbReference type="EMBL" id="CAB4124487.1"/>
    </source>
</evidence>
<evidence type="ECO:0000313" key="3">
    <source>
        <dbReference type="EMBL" id="CAB5219866.1"/>
    </source>
</evidence>
<reference evidence="1" key="1">
    <citation type="submission" date="2020-04" db="EMBL/GenBank/DDBJ databases">
        <authorList>
            <person name="Chiriac C."/>
            <person name="Salcher M."/>
            <person name="Ghai R."/>
            <person name="Kavagutti S V."/>
        </authorList>
    </citation>
    <scope>NUCLEOTIDE SEQUENCE</scope>
</reference>
<protein>
    <submittedName>
        <fullName evidence="1">Uncharacterized protein</fullName>
    </submittedName>
</protein>
<organism evidence="1">
    <name type="scientific">uncultured Caudovirales phage</name>
    <dbReference type="NCBI Taxonomy" id="2100421"/>
    <lineage>
        <taxon>Viruses</taxon>
        <taxon>Duplodnaviria</taxon>
        <taxon>Heunggongvirae</taxon>
        <taxon>Uroviricota</taxon>
        <taxon>Caudoviricetes</taxon>
        <taxon>Peduoviridae</taxon>
        <taxon>Maltschvirus</taxon>
        <taxon>Maltschvirus maltsch</taxon>
    </lineage>
</organism>
<name>A0A6J5KL29_9CAUD</name>